<keyword evidence="6 7" id="KW-0275">Fatty acid biosynthesis</keyword>
<dbReference type="InterPro" id="IPR006162">
    <property type="entry name" value="Ppantetheine_attach_site"/>
</dbReference>
<comment type="function">
    <text evidence="7">Carrier of the growing fatty acid chain in fatty acid biosynthesis.</text>
</comment>
<evidence type="ECO:0000256" key="3">
    <source>
        <dbReference type="ARBA" id="ARBA00022553"/>
    </source>
</evidence>
<proteinExistence type="inferred from homology"/>
<protein>
    <recommendedName>
        <fullName evidence="7">Acyl carrier protein</fullName>
        <shortName evidence="7">ACP</shortName>
    </recommendedName>
</protein>
<organism evidence="9 10">
    <name type="scientific">Micromonospora harpali</name>
    <dbReference type="NCBI Taxonomy" id="1490225"/>
    <lineage>
        <taxon>Bacteria</taxon>
        <taxon>Bacillati</taxon>
        <taxon>Actinomycetota</taxon>
        <taxon>Actinomycetes</taxon>
        <taxon>Micromonosporales</taxon>
        <taxon>Micromonosporaceae</taxon>
        <taxon>Micromonospora</taxon>
    </lineage>
</organism>
<comment type="similarity">
    <text evidence="7">Belongs to the acyl carrier protein (ACP) family.</text>
</comment>
<dbReference type="PROSITE" id="PS50075">
    <property type="entry name" value="CARRIER"/>
    <property type="match status" value="1"/>
</dbReference>
<feature type="modified residue" description="O-(pantetheine 4'-phosphoryl)serine" evidence="7">
    <location>
        <position position="40"/>
    </location>
</feature>
<dbReference type="SUPFAM" id="SSF47336">
    <property type="entry name" value="ACP-like"/>
    <property type="match status" value="1"/>
</dbReference>
<gene>
    <name evidence="7" type="primary">acpP</name>
    <name evidence="9" type="ORF">ACFPZ4_21485</name>
</gene>
<dbReference type="RefSeq" id="WP_353898403.1">
    <property type="nucleotide sequence ID" value="NZ_CP158970.1"/>
</dbReference>
<evidence type="ECO:0000256" key="1">
    <source>
        <dbReference type="ARBA" id="ARBA00022450"/>
    </source>
</evidence>
<dbReference type="Gene3D" id="1.10.1200.10">
    <property type="entry name" value="ACP-like"/>
    <property type="match status" value="1"/>
</dbReference>
<keyword evidence="7" id="KW-0963">Cytoplasm</keyword>
<sequence>MTLDDELYDDVTTLLADHCAVDPARVGPTTQLFDELGLDSLDLIGMAQALQSKYSVALDNEGIAEIRTVGDVVAFVRRRMSDRVAGAGAGESTVLER</sequence>
<evidence type="ECO:0000256" key="6">
    <source>
        <dbReference type="ARBA" id="ARBA00023160"/>
    </source>
</evidence>
<name>A0ABW1HTR9_9ACTN</name>
<dbReference type="HAMAP" id="MF_01217">
    <property type="entry name" value="Acyl_carrier"/>
    <property type="match status" value="1"/>
</dbReference>
<dbReference type="InterPro" id="IPR009081">
    <property type="entry name" value="PP-bd_ACP"/>
</dbReference>
<dbReference type="Pfam" id="PF00550">
    <property type="entry name" value="PP-binding"/>
    <property type="match status" value="1"/>
</dbReference>
<evidence type="ECO:0000256" key="5">
    <source>
        <dbReference type="ARBA" id="ARBA00023098"/>
    </source>
</evidence>
<dbReference type="InterPro" id="IPR003231">
    <property type="entry name" value="ACP"/>
</dbReference>
<comment type="PTM">
    <text evidence="7">4'-phosphopantetheine is transferred from CoA to a specific serine of apo-ACP by AcpS. This modification is essential for activity because fatty acids are bound in thioester linkage to the sulfhydryl of the prosthetic group.</text>
</comment>
<keyword evidence="1 7" id="KW-0596">Phosphopantetheine</keyword>
<evidence type="ECO:0000256" key="2">
    <source>
        <dbReference type="ARBA" id="ARBA00022516"/>
    </source>
</evidence>
<keyword evidence="3 7" id="KW-0597">Phosphoprotein</keyword>
<evidence type="ECO:0000256" key="4">
    <source>
        <dbReference type="ARBA" id="ARBA00022832"/>
    </source>
</evidence>
<feature type="domain" description="Carrier" evidence="8">
    <location>
        <begin position="5"/>
        <end position="80"/>
    </location>
</feature>
<evidence type="ECO:0000256" key="7">
    <source>
        <dbReference type="HAMAP-Rule" id="MF_01217"/>
    </source>
</evidence>
<comment type="pathway">
    <text evidence="7">Lipid metabolism; fatty acid biosynthesis.</text>
</comment>
<evidence type="ECO:0000259" key="8">
    <source>
        <dbReference type="PROSITE" id="PS50075"/>
    </source>
</evidence>
<accession>A0ABW1HTR9</accession>
<comment type="subcellular location">
    <subcellularLocation>
        <location evidence="7">Cytoplasm</location>
    </subcellularLocation>
</comment>
<reference evidence="10" key="1">
    <citation type="journal article" date="2019" name="Int. J. Syst. Evol. Microbiol.">
        <title>The Global Catalogue of Microorganisms (GCM) 10K type strain sequencing project: providing services to taxonomists for standard genome sequencing and annotation.</title>
        <authorList>
            <consortium name="The Broad Institute Genomics Platform"/>
            <consortium name="The Broad Institute Genome Sequencing Center for Infectious Disease"/>
            <person name="Wu L."/>
            <person name="Ma J."/>
        </authorList>
    </citation>
    <scope>NUCLEOTIDE SEQUENCE [LARGE SCALE GENOMIC DNA]</scope>
    <source>
        <strain evidence="10">CGMCC 4.7173</strain>
    </source>
</reference>
<keyword evidence="5 7" id="KW-0443">Lipid metabolism</keyword>
<comment type="caution">
    <text evidence="9">The sequence shown here is derived from an EMBL/GenBank/DDBJ whole genome shotgun (WGS) entry which is preliminary data.</text>
</comment>
<dbReference type="Proteomes" id="UP001596207">
    <property type="component" value="Unassembled WGS sequence"/>
</dbReference>
<keyword evidence="4 7" id="KW-0276">Fatty acid metabolism</keyword>
<dbReference type="EMBL" id="JBHSQQ010000153">
    <property type="protein sequence ID" value="MFC5944038.1"/>
    <property type="molecule type" value="Genomic_DNA"/>
</dbReference>
<keyword evidence="10" id="KW-1185">Reference proteome</keyword>
<dbReference type="PROSITE" id="PS00012">
    <property type="entry name" value="PHOSPHOPANTETHEINE"/>
    <property type="match status" value="1"/>
</dbReference>
<keyword evidence="2 7" id="KW-0444">Lipid biosynthesis</keyword>
<evidence type="ECO:0000313" key="9">
    <source>
        <dbReference type="EMBL" id="MFC5944038.1"/>
    </source>
</evidence>
<evidence type="ECO:0000313" key="10">
    <source>
        <dbReference type="Proteomes" id="UP001596207"/>
    </source>
</evidence>
<dbReference type="InterPro" id="IPR036736">
    <property type="entry name" value="ACP-like_sf"/>
</dbReference>